<protein>
    <submittedName>
        <fullName evidence="2">Uncharacterized protein</fullName>
    </submittedName>
</protein>
<reference evidence="2" key="1">
    <citation type="submission" date="2023-07" db="EMBL/GenBank/DDBJ databases">
        <title>Black Yeasts Isolated from many extreme environments.</title>
        <authorList>
            <person name="Coleine C."/>
            <person name="Stajich J.E."/>
            <person name="Selbmann L."/>
        </authorList>
    </citation>
    <scope>NUCLEOTIDE SEQUENCE</scope>
    <source>
        <strain evidence="2">CCFEE 5485</strain>
    </source>
</reference>
<evidence type="ECO:0000313" key="2">
    <source>
        <dbReference type="EMBL" id="KAK3669309.1"/>
    </source>
</evidence>
<evidence type="ECO:0000256" key="1">
    <source>
        <dbReference type="SAM" id="MobiDB-lite"/>
    </source>
</evidence>
<gene>
    <name evidence="2" type="ORF">LTR78_010808</name>
</gene>
<dbReference type="EMBL" id="JAUTXT010000091">
    <property type="protein sequence ID" value="KAK3669309.1"/>
    <property type="molecule type" value="Genomic_DNA"/>
</dbReference>
<evidence type="ECO:0000313" key="3">
    <source>
        <dbReference type="Proteomes" id="UP001274830"/>
    </source>
</evidence>
<sequence length="132" mass="15130">MECSDTQALPLSLEPPGPGEQKCQRASIQALRDHRRDIAQQDAEAKATKERVKREKDERRKQEQADRQATIAAKIMEGRAPTRHTGKEAQLALEDEYAKVDGILVARMRLQNLRDMWKVLQLMGYTRLAYVD</sequence>
<name>A0AAE0WG22_9PEZI</name>
<keyword evidence="3" id="KW-1185">Reference proteome</keyword>
<accession>A0AAE0WG22</accession>
<feature type="region of interest" description="Disordered" evidence="1">
    <location>
        <begin position="1"/>
        <end position="67"/>
    </location>
</feature>
<organism evidence="2 3">
    <name type="scientific">Recurvomyces mirabilis</name>
    <dbReference type="NCBI Taxonomy" id="574656"/>
    <lineage>
        <taxon>Eukaryota</taxon>
        <taxon>Fungi</taxon>
        <taxon>Dikarya</taxon>
        <taxon>Ascomycota</taxon>
        <taxon>Pezizomycotina</taxon>
        <taxon>Dothideomycetes</taxon>
        <taxon>Dothideomycetidae</taxon>
        <taxon>Mycosphaerellales</taxon>
        <taxon>Teratosphaeriaceae</taxon>
        <taxon>Recurvomyces</taxon>
    </lineage>
</organism>
<comment type="caution">
    <text evidence="2">The sequence shown here is derived from an EMBL/GenBank/DDBJ whole genome shotgun (WGS) entry which is preliminary data.</text>
</comment>
<dbReference type="AlphaFoldDB" id="A0AAE0WG22"/>
<proteinExistence type="predicted"/>
<dbReference type="Proteomes" id="UP001274830">
    <property type="component" value="Unassembled WGS sequence"/>
</dbReference>
<feature type="compositionally biased region" description="Basic and acidic residues" evidence="1">
    <location>
        <begin position="31"/>
        <end position="66"/>
    </location>
</feature>